<comment type="caution">
    <text evidence="2">The sequence shown here is derived from an EMBL/GenBank/DDBJ whole genome shotgun (WGS) entry which is preliminary data.</text>
</comment>
<evidence type="ECO:0000259" key="1">
    <source>
        <dbReference type="Pfam" id="PF20700"/>
    </source>
</evidence>
<dbReference type="Proteomes" id="UP001516400">
    <property type="component" value="Unassembled WGS sequence"/>
</dbReference>
<evidence type="ECO:0000313" key="3">
    <source>
        <dbReference type="Proteomes" id="UP001516400"/>
    </source>
</evidence>
<dbReference type="InterPro" id="IPR049012">
    <property type="entry name" value="Mutator_transp_dom"/>
</dbReference>
<keyword evidence="3" id="KW-1185">Reference proteome</keyword>
<protein>
    <recommendedName>
        <fullName evidence="1">Mutator-like transposase domain-containing protein</fullName>
    </recommendedName>
</protein>
<dbReference type="EMBL" id="JABFTP020000103">
    <property type="protein sequence ID" value="KAL3277938.1"/>
    <property type="molecule type" value="Genomic_DNA"/>
</dbReference>
<evidence type="ECO:0000313" key="2">
    <source>
        <dbReference type="EMBL" id="KAL3277938.1"/>
    </source>
</evidence>
<dbReference type="AlphaFoldDB" id="A0ABD2NGQ0"/>
<reference evidence="2 3" key="1">
    <citation type="journal article" date="2021" name="BMC Biol.">
        <title>Horizontally acquired antibacterial genes associated with adaptive radiation of ladybird beetles.</title>
        <authorList>
            <person name="Li H.S."/>
            <person name="Tang X.F."/>
            <person name="Huang Y.H."/>
            <person name="Xu Z.Y."/>
            <person name="Chen M.L."/>
            <person name="Du X.Y."/>
            <person name="Qiu B.Y."/>
            <person name="Chen P.T."/>
            <person name="Zhang W."/>
            <person name="Slipinski A."/>
            <person name="Escalona H.E."/>
            <person name="Waterhouse R.M."/>
            <person name="Zwick A."/>
            <person name="Pang H."/>
        </authorList>
    </citation>
    <scope>NUCLEOTIDE SEQUENCE [LARGE SCALE GENOMIC DNA]</scope>
    <source>
        <strain evidence="2">SYSU2018</strain>
    </source>
</reference>
<gene>
    <name evidence="2" type="ORF">HHI36_013279</name>
</gene>
<dbReference type="Pfam" id="PF20700">
    <property type="entry name" value="Mutator"/>
    <property type="match status" value="1"/>
</dbReference>
<proteinExistence type="predicted"/>
<organism evidence="2 3">
    <name type="scientific">Cryptolaemus montrouzieri</name>
    <dbReference type="NCBI Taxonomy" id="559131"/>
    <lineage>
        <taxon>Eukaryota</taxon>
        <taxon>Metazoa</taxon>
        <taxon>Ecdysozoa</taxon>
        <taxon>Arthropoda</taxon>
        <taxon>Hexapoda</taxon>
        <taxon>Insecta</taxon>
        <taxon>Pterygota</taxon>
        <taxon>Neoptera</taxon>
        <taxon>Endopterygota</taxon>
        <taxon>Coleoptera</taxon>
        <taxon>Polyphaga</taxon>
        <taxon>Cucujiformia</taxon>
        <taxon>Coccinelloidea</taxon>
        <taxon>Coccinellidae</taxon>
        <taxon>Scymninae</taxon>
        <taxon>Scymnini</taxon>
        <taxon>Cryptolaemus</taxon>
    </lineage>
</organism>
<sequence length="104" mass="11583">MQAVEESVIDNKGSRDVSVSLDGSWQRRGHTSVNGVMTAISGESSKIIDIEVMSKFCSCESKDINQHVETLLTTVTQVVGWRWKASDEFMVDLKSFTMFGTFIT</sequence>
<accession>A0ABD2NGQ0</accession>
<name>A0ABD2NGQ0_9CUCU</name>
<feature type="domain" description="Mutator-like transposase" evidence="1">
    <location>
        <begin position="10"/>
        <end position="61"/>
    </location>
</feature>